<accession>A0A0W0SP72</accession>
<dbReference type="InterPro" id="IPR039261">
    <property type="entry name" value="FNR_nucleotide-bd"/>
</dbReference>
<dbReference type="GO" id="GO:0008218">
    <property type="term" value="P:bioluminescence"/>
    <property type="evidence" value="ECO:0007669"/>
    <property type="project" value="UniProtKB-KW"/>
</dbReference>
<comment type="similarity">
    <text evidence="4">Belongs to the Fre/LuxG FAD/NAD(P) flavoprotein oxidoreductase family.</text>
</comment>
<evidence type="ECO:0000256" key="3">
    <source>
        <dbReference type="ARBA" id="ARBA00034078"/>
    </source>
</evidence>
<gene>
    <name evidence="6" type="ORF">Lbru_1256</name>
</gene>
<dbReference type="InterPro" id="IPR001709">
    <property type="entry name" value="Flavoprot_Pyr_Nucl_cyt_Rdtase"/>
</dbReference>
<evidence type="ECO:0000256" key="1">
    <source>
        <dbReference type="ARBA" id="ARBA00023002"/>
    </source>
</evidence>
<dbReference type="PANTHER" id="PTHR47354">
    <property type="entry name" value="NADH OXIDOREDUCTASE HCR"/>
    <property type="match status" value="1"/>
</dbReference>
<dbReference type="Gene3D" id="2.40.30.10">
    <property type="entry name" value="Translation factors"/>
    <property type="match status" value="1"/>
</dbReference>
<dbReference type="Gene3D" id="3.40.50.80">
    <property type="entry name" value="Nucleotide-binding domain of ferredoxin-NADP reductase (FNR) module"/>
    <property type="match status" value="1"/>
</dbReference>
<dbReference type="Pfam" id="PF00175">
    <property type="entry name" value="NAD_binding_1"/>
    <property type="match status" value="1"/>
</dbReference>
<evidence type="ECO:0000256" key="2">
    <source>
        <dbReference type="ARBA" id="ARBA00023223"/>
    </source>
</evidence>
<dbReference type="SUPFAM" id="SSF52343">
    <property type="entry name" value="Ferredoxin reductase-like, C-terminal NADP-linked domain"/>
    <property type="match status" value="1"/>
</dbReference>
<evidence type="ECO:0000313" key="7">
    <source>
        <dbReference type="Proteomes" id="UP000054742"/>
    </source>
</evidence>
<sequence>MSKPVIAQVESVTPLTDSILQIILKPAKYMDYQPGQYLQVLSADGELSYSIANAPLGSHQYELHIRHSQDNPANQQLLAEIKQKGTVRIRVPQGGCHLNKLQMSKPILFIAGGTGFAPIKAMIEQLLATGDKRAFELFWGARSQSDLYMDEKVMQWQAHVEHFHYFSLLSNTSKETLASVILDHHSQDLQQWQIVIAGPFDMVYAIRDILVSHGVPREQLFSDAFAFEAMKGEE</sequence>
<dbReference type="InterPro" id="IPR017927">
    <property type="entry name" value="FAD-bd_FR_type"/>
</dbReference>
<dbReference type="PROSITE" id="PS51384">
    <property type="entry name" value="FAD_FR"/>
    <property type="match status" value="1"/>
</dbReference>
<dbReference type="PRINTS" id="PR00410">
    <property type="entry name" value="PHEHYDRXLASE"/>
</dbReference>
<protein>
    <submittedName>
        <fullName evidence="6">CDP-6-deoxy-delta-3,4-glucoseen reductase</fullName>
    </submittedName>
</protein>
<dbReference type="STRING" id="29422.Lbru_1256"/>
<dbReference type="RefSeq" id="WP_058441326.1">
    <property type="nucleotide sequence ID" value="NZ_CAAAHU010000006.1"/>
</dbReference>
<dbReference type="AlphaFoldDB" id="A0A0W0SP72"/>
<keyword evidence="7" id="KW-1185">Reference proteome</keyword>
<dbReference type="InterPro" id="IPR017938">
    <property type="entry name" value="Riboflavin_synthase-like_b-brl"/>
</dbReference>
<evidence type="ECO:0000259" key="5">
    <source>
        <dbReference type="PROSITE" id="PS51384"/>
    </source>
</evidence>
<dbReference type="PRINTS" id="PR00371">
    <property type="entry name" value="FPNCR"/>
</dbReference>
<feature type="domain" description="FAD-binding FR-type" evidence="5">
    <location>
        <begin position="2"/>
        <end position="99"/>
    </location>
</feature>
<comment type="cofactor">
    <cofactor evidence="3">
        <name>[2Fe-2S] cluster</name>
        <dbReference type="ChEBI" id="CHEBI:190135"/>
    </cofactor>
</comment>
<dbReference type="InterPro" id="IPR050415">
    <property type="entry name" value="MRET"/>
</dbReference>
<keyword evidence="1" id="KW-0560">Oxidoreductase</keyword>
<dbReference type="Proteomes" id="UP000054742">
    <property type="component" value="Unassembled WGS sequence"/>
</dbReference>
<proteinExistence type="inferred from homology"/>
<dbReference type="PANTHER" id="PTHR47354:SF7">
    <property type="entry name" value="NAD(P)H-FLAVIN REDUCTASE"/>
    <property type="match status" value="1"/>
</dbReference>
<reference evidence="6 7" key="1">
    <citation type="submission" date="2015-11" db="EMBL/GenBank/DDBJ databases">
        <title>Genomic analysis of 38 Legionella species identifies large and diverse effector repertoires.</title>
        <authorList>
            <person name="Burstein D."/>
            <person name="Amaro F."/>
            <person name="Zusman T."/>
            <person name="Lifshitz Z."/>
            <person name="Cohen O."/>
            <person name="Gilbert J.A."/>
            <person name="Pupko T."/>
            <person name="Shuman H.A."/>
            <person name="Segal G."/>
        </authorList>
    </citation>
    <scope>NUCLEOTIDE SEQUENCE [LARGE SCALE GENOMIC DNA]</scope>
    <source>
        <strain evidence="6 7">ATCC 43878</strain>
    </source>
</reference>
<organism evidence="6 7">
    <name type="scientific">Legionella brunensis</name>
    <dbReference type="NCBI Taxonomy" id="29422"/>
    <lineage>
        <taxon>Bacteria</taxon>
        <taxon>Pseudomonadati</taxon>
        <taxon>Pseudomonadota</taxon>
        <taxon>Gammaproteobacteria</taxon>
        <taxon>Legionellales</taxon>
        <taxon>Legionellaceae</taxon>
        <taxon>Legionella</taxon>
    </lineage>
</organism>
<dbReference type="CDD" id="cd06189">
    <property type="entry name" value="flavin_oxioreductase"/>
    <property type="match status" value="1"/>
</dbReference>
<name>A0A0W0SP72_9GAMM</name>
<evidence type="ECO:0000313" key="6">
    <source>
        <dbReference type="EMBL" id="KTC85041.1"/>
    </source>
</evidence>
<dbReference type="SUPFAM" id="SSF63380">
    <property type="entry name" value="Riboflavin synthase domain-like"/>
    <property type="match status" value="1"/>
</dbReference>
<comment type="caution">
    <text evidence="6">The sequence shown here is derived from an EMBL/GenBank/DDBJ whole genome shotgun (WGS) entry which is preliminary data.</text>
</comment>
<dbReference type="EMBL" id="LNXV01000008">
    <property type="protein sequence ID" value="KTC85041.1"/>
    <property type="molecule type" value="Genomic_DNA"/>
</dbReference>
<dbReference type="InterPro" id="IPR001433">
    <property type="entry name" value="OxRdtase_FAD/NAD-bd"/>
</dbReference>
<dbReference type="OrthoDB" id="9806195at2"/>
<dbReference type="GO" id="GO:0016491">
    <property type="term" value="F:oxidoreductase activity"/>
    <property type="evidence" value="ECO:0007669"/>
    <property type="project" value="UniProtKB-KW"/>
</dbReference>
<dbReference type="PATRIC" id="fig|29422.6.peg.1331"/>
<keyword evidence="2" id="KW-0455">Luminescence</keyword>
<evidence type="ECO:0000256" key="4">
    <source>
        <dbReference type="ARBA" id="ARBA00038177"/>
    </source>
</evidence>